<dbReference type="EMBL" id="KE524948">
    <property type="protein sequence ID" value="KFB38509.1"/>
    <property type="molecule type" value="Genomic_DNA"/>
</dbReference>
<dbReference type="EnsemblMetazoa" id="ASIC005916-RA">
    <property type="protein sequence ID" value="ASIC005916-PA"/>
    <property type="gene ID" value="ASIC005916"/>
</dbReference>
<evidence type="ECO:0000313" key="4">
    <source>
        <dbReference type="Proteomes" id="UP000030765"/>
    </source>
</evidence>
<feature type="compositionally biased region" description="Basic and acidic residues" evidence="1">
    <location>
        <begin position="63"/>
        <end position="74"/>
    </location>
</feature>
<proteinExistence type="predicted"/>
<keyword evidence="4" id="KW-1185">Reference proteome</keyword>
<reference evidence="3" key="2">
    <citation type="submission" date="2020-05" db="UniProtKB">
        <authorList>
            <consortium name="EnsemblMetazoa"/>
        </authorList>
    </citation>
    <scope>IDENTIFICATION</scope>
</reference>
<organism evidence="2">
    <name type="scientific">Anopheles sinensis</name>
    <name type="common">Mosquito</name>
    <dbReference type="NCBI Taxonomy" id="74873"/>
    <lineage>
        <taxon>Eukaryota</taxon>
        <taxon>Metazoa</taxon>
        <taxon>Ecdysozoa</taxon>
        <taxon>Arthropoda</taxon>
        <taxon>Hexapoda</taxon>
        <taxon>Insecta</taxon>
        <taxon>Pterygota</taxon>
        <taxon>Neoptera</taxon>
        <taxon>Endopterygota</taxon>
        <taxon>Diptera</taxon>
        <taxon>Nematocera</taxon>
        <taxon>Culicoidea</taxon>
        <taxon>Culicidae</taxon>
        <taxon>Anophelinae</taxon>
        <taxon>Anopheles</taxon>
    </lineage>
</organism>
<accession>A0A084VKL5</accession>
<evidence type="ECO:0000313" key="2">
    <source>
        <dbReference type="EMBL" id="KFB38509.1"/>
    </source>
</evidence>
<sequence>MALNETGTSGFLDHPPPNLRPTPRGKGKGGPAQDPEETLRPEKWLHHAETKGIPMLMSGSRASAKEKPRENQKY</sequence>
<feature type="region of interest" description="Disordered" evidence="1">
    <location>
        <begin position="1"/>
        <end position="74"/>
    </location>
</feature>
<reference evidence="2 4" key="1">
    <citation type="journal article" date="2014" name="BMC Genomics">
        <title>Genome sequence of Anopheles sinensis provides insight into genetics basis of mosquito competence for malaria parasites.</title>
        <authorList>
            <person name="Zhou D."/>
            <person name="Zhang D."/>
            <person name="Ding G."/>
            <person name="Shi L."/>
            <person name="Hou Q."/>
            <person name="Ye Y."/>
            <person name="Xu Y."/>
            <person name="Zhou H."/>
            <person name="Xiong C."/>
            <person name="Li S."/>
            <person name="Yu J."/>
            <person name="Hong S."/>
            <person name="Yu X."/>
            <person name="Zou P."/>
            <person name="Chen C."/>
            <person name="Chang X."/>
            <person name="Wang W."/>
            <person name="Lv Y."/>
            <person name="Sun Y."/>
            <person name="Ma L."/>
            <person name="Shen B."/>
            <person name="Zhu C."/>
        </authorList>
    </citation>
    <scope>NUCLEOTIDE SEQUENCE [LARGE SCALE GENOMIC DNA]</scope>
</reference>
<protein>
    <submittedName>
        <fullName evidence="2 3">Uncharacterized protein</fullName>
    </submittedName>
</protein>
<evidence type="ECO:0000256" key="1">
    <source>
        <dbReference type="SAM" id="MobiDB-lite"/>
    </source>
</evidence>
<evidence type="ECO:0000313" key="3">
    <source>
        <dbReference type="EnsemblMetazoa" id="ASIC005916-PA"/>
    </source>
</evidence>
<dbReference type="AlphaFoldDB" id="A0A084VKL5"/>
<feature type="compositionally biased region" description="Basic and acidic residues" evidence="1">
    <location>
        <begin position="37"/>
        <end position="50"/>
    </location>
</feature>
<name>A0A084VKL5_ANOSI</name>
<dbReference type="EMBL" id="ATLV01014230">
    <property type="status" value="NOT_ANNOTATED_CDS"/>
    <property type="molecule type" value="Genomic_DNA"/>
</dbReference>
<dbReference type="Proteomes" id="UP000030765">
    <property type="component" value="Unassembled WGS sequence"/>
</dbReference>
<dbReference type="VEuPathDB" id="VectorBase:ASIC005916"/>
<gene>
    <name evidence="2" type="ORF">ZHAS_00005916</name>
</gene>